<organism evidence="3 4">
    <name type="scientific">Phaeoacremonium minimum (strain UCR-PA7)</name>
    <name type="common">Esca disease fungus</name>
    <name type="synonym">Togninia minima</name>
    <dbReference type="NCBI Taxonomy" id="1286976"/>
    <lineage>
        <taxon>Eukaryota</taxon>
        <taxon>Fungi</taxon>
        <taxon>Dikarya</taxon>
        <taxon>Ascomycota</taxon>
        <taxon>Pezizomycotina</taxon>
        <taxon>Sordariomycetes</taxon>
        <taxon>Sordariomycetidae</taxon>
        <taxon>Togniniales</taxon>
        <taxon>Togniniaceae</taxon>
        <taxon>Phaeoacremonium</taxon>
    </lineage>
</organism>
<dbReference type="RefSeq" id="XP_007914814.1">
    <property type="nucleotide sequence ID" value="XM_007916623.1"/>
</dbReference>
<dbReference type="InterPro" id="IPR011333">
    <property type="entry name" value="SKP1/BTB/POZ_sf"/>
</dbReference>
<dbReference type="AlphaFoldDB" id="R8BMB1"/>
<dbReference type="PANTHER" id="PTHR47843">
    <property type="entry name" value="BTB DOMAIN-CONTAINING PROTEIN-RELATED"/>
    <property type="match status" value="1"/>
</dbReference>
<accession>R8BMB1</accession>
<gene>
    <name evidence="3" type="ORF">UCRPA7_4075</name>
</gene>
<dbReference type="InterPro" id="IPR000210">
    <property type="entry name" value="BTB/POZ_dom"/>
</dbReference>
<evidence type="ECO:0000313" key="3">
    <source>
        <dbReference type="EMBL" id="EOO00390.1"/>
    </source>
</evidence>
<feature type="domain" description="BTB" evidence="2">
    <location>
        <begin position="67"/>
        <end position="136"/>
    </location>
</feature>
<proteinExistence type="predicted"/>
<dbReference type="SUPFAM" id="SSF54695">
    <property type="entry name" value="POZ domain"/>
    <property type="match status" value="3"/>
</dbReference>
<dbReference type="PROSITE" id="PS50097">
    <property type="entry name" value="BTB"/>
    <property type="match status" value="3"/>
</dbReference>
<dbReference type="OrthoDB" id="1022638at2759"/>
<dbReference type="GeneID" id="19324489"/>
<feature type="domain" description="BTB" evidence="2">
    <location>
        <begin position="518"/>
        <end position="579"/>
    </location>
</feature>
<sequence>MVKRDRSPSEEEDPVHQVSTSLSDSPSSDMARSISEKPAHKRKSAGKTPSTMEGADEPVMTRLFSERVVTIFVGPARIKWSLHENLLSATSDFFRSAFNGGFKESTDDTLALPEDDPAAFELFVRWLYGKALSPAAGGLNNSTGSGAAASSSSGSGTAASSASPSASASLTILLPPDRCRTTIQDYLRLYVLASKLLVEELENTVVDIAQGYYKVGTRRPDIRDVQYVYDNTPPGAGMRRLLKERITLGLFRGKHNNPLTPEWKEVMNETQDLGFDIISEISSWNWISGGNCPLRAVTGGCASPILSGRIVTIYVGANEQKWMLHEDLLVQLSSFFRATFRSGFRETRRGVLRLPEDDPSAFELFVSYAYSRSVGKAMNMVKPLPLPDGVKVTARDYLGLYVLACKFLVDDLQNDVVDALFDYYENPEHFPHPYDVEYLYHRSTDGSAMRDLLICCLARVMFKGSRRMPEGLHLILNDNSAIGRDIVTTVWDRKRVKKGTGPEAVEAAPGKVDHLSGRTVTVFVGTSQKKWIVHENVLAQLSDFFKAALRPVFKEGQEGKLHLPEDDESAFELLVNYAYGTFNRLNINHMPTISAPDGKQITIRDYLKLYILAHKYLIEDLENAVLNKVHDHHSNFGNQINPEDVELVVGNTRSLPLWEEAMLKNPDLAQHIMMAVWKFGATGIPIGNVKVENKCSFHRHESTEKCTWTSTSFT</sequence>
<dbReference type="Pfam" id="PF00651">
    <property type="entry name" value="BTB"/>
    <property type="match status" value="3"/>
</dbReference>
<protein>
    <recommendedName>
        <fullName evidence="2">BTB domain-containing protein</fullName>
    </recommendedName>
</protein>
<dbReference type="HOGENOM" id="CLU_386935_0_0_1"/>
<dbReference type="SMART" id="SM00225">
    <property type="entry name" value="BTB"/>
    <property type="match status" value="3"/>
</dbReference>
<dbReference type="eggNOG" id="KOG4441">
    <property type="taxonomic scope" value="Eukaryota"/>
</dbReference>
<dbReference type="CDD" id="cd18186">
    <property type="entry name" value="BTB_POZ_ZBTB_KLHL-like"/>
    <property type="match status" value="3"/>
</dbReference>
<evidence type="ECO:0000259" key="2">
    <source>
        <dbReference type="PROSITE" id="PS50097"/>
    </source>
</evidence>
<dbReference type="PANTHER" id="PTHR47843:SF2">
    <property type="entry name" value="BTB DOMAIN-CONTAINING PROTEIN"/>
    <property type="match status" value="1"/>
</dbReference>
<dbReference type="KEGG" id="tmn:UCRPA7_4075"/>
<dbReference type="EMBL" id="KB933094">
    <property type="protein sequence ID" value="EOO00390.1"/>
    <property type="molecule type" value="Genomic_DNA"/>
</dbReference>
<name>R8BMB1_PHAM7</name>
<feature type="domain" description="BTB" evidence="2">
    <location>
        <begin position="309"/>
        <end position="378"/>
    </location>
</feature>
<keyword evidence="4" id="KW-1185">Reference proteome</keyword>
<feature type="compositionally biased region" description="Low complexity" evidence="1">
    <location>
        <begin position="19"/>
        <end position="33"/>
    </location>
</feature>
<reference evidence="4" key="1">
    <citation type="journal article" date="2013" name="Genome Announc.">
        <title>Draft genome sequence of the ascomycete Phaeoacremonium aleophilum strain UCR-PA7, a causal agent of the esca disease complex in grapevines.</title>
        <authorList>
            <person name="Blanco-Ulate B."/>
            <person name="Rolshausen P."/>
            <person name="Cantu D."/>
        </authorList>
    </citation>
    <scope>NUCLEOTIDE SEQUENCE [LARGE SCALE GENOMIC DNA]</scope>
    <source>
        <strain evidence="4">UCR-PA7</strain>
    </source>
</reference>
<dbReference type="Proteomes" id="UP000014074">
    <property type="component" value="Unassembled WGS sequence"/>
</dbReference>
<evidence type="ECO:0000256" key="1">
    <source>
        <dbReference type="SAM" id="MobiDB-lite"/>
    </source>
</evidence>
<feature type="region of interest" description="Disordered" evidence="1">
    <location>
        <begin position="1"/>
        <end position="58"/>
    </location>
</feature>
<evidence type="ECO:0000313" key="4">
    <source>
        <dbReference type="Proteomes" id="UP000014074"/>
    </source>
</evidence>
<dbReference type="Gene3D" id="3.30.710.10">
    <property type="entry name" value="Potassium Channel Kv1.1, Chain A"/>
    <property type="match status" value="3"/>
</dbReference>